<dbReference type="Gene3D" id="3.30.1330.130">
    <property type="match status" value="1"/>
</dbReference>
<gene>
    <name evidence="2" type="ORF">N508_000083</name>
</gene>
<dbReference type="InterPro" id="IPR026328">
    <property type="entry name" value="FmdE"/>
</dbReference>
<feature type="domain" description="Formylmethanofuran dehydrogenase subunit E" evidence="1">
    <location>
        <begin position="12"/>
        <end position="115"/>
    </location>
</feature>
<dbReference type="SUPFAM" id="SSF143555">
    <property type="entry name" value="FwdE-like"/>
    <property type="match status" value="1"/>
</dbReference>
<sequence length="169" mass="19009">MEDKLWEQVAVFHGHKCPGLAIGYKVSLLALKHLDIKDDINDEDIVCIAETDACGVDAVQVILKATTGTGAMRILYTGKQAFNIFNRKNGKKARFVLNNIQDFNNKEDKMKYILSTDEEKLFTVKDVKIMFPEKAQIYNSYICSECGEKTAENAVTIINNKYICNSCKG</sequence>
<reference evidence="2" key="2">
    <citation type="submission" date="2022-05" db="EMBL/GenBank/DDBJ databases">
        <authorList>
            <person name="Proctor A.L."/>
            <person name="Phillips G.J."/>
            <person name="Wannemuehler M.J."/>
        </authorList>
    </citation>
    <scope>NUCLEOTIDE SEQUENCE</scope>
    <source>
        <strain evidence="2">ASF457</strain>
    </source>
</reference>
<dbReference type="PIRSF" id="PIRSF006578">
    <property type="entry name" value="FwdE"/>
    <property type="match status" value="1"/>
</dbReference>
<name>V2PX03_9BACT</name>
<organism evidence="2 3">
    <name type="scientific">Mucispirillum schaedleri ASF457</name>
    <dbReference type="NCBI Taxonomy" id="1379858"/>
    <lineage>
        <taxon>Bacteria</taxon>
        <taxon>Pseudomonadati</taxon>
        <taxon>Deferribacterota</taxon>
        <taxon>Deferribacteres</taxon>
        <taxon>Deferribacterales</taxon>
        <taxon>Mucispirillaceae</taxon>
        <taxon>Mucispirillum</taxon>
    </lineage>
</organism>
<dbReference type="PANTHER" id="PTHR39418:SF1">
    <property type="entry name" value="DEHYDROGENASE"/>
    <property type="match status" value="1"/>
</dbReference>
<dbReference type="Proteomes" id="UP000017429">
    <property type="component" value="Chromosome"/>
</dbReference>
<evidence type="ECO:0000313" key="2">
    <source>
        <dbReference type="EMBL" id="USF23030.1"/>
    </source>
</evidence>
<evidence type="ECO:0000259" key="1">
    <source>
        <dbReference type="Pfam" id="PF02663"/>
    </source>
</evidence>
<dbReference type="RefSeq" id="WP_023276725.1">
    <property type="nucleotide sequence ID" value="NZ_CP097562.1"/>
</dbReference>
<dbReference type="InterPro" id="IPR003814">
    <property type="entry name" value="FmdEsu_dom"/>
</dbReference>
<dbReference type="Pfam" id="PF02663">
    <property type="entry name" value="FmdE"/>
    <property type="match status" value="1"/>
</dbReference>
<protein>
    <recommendedName>
        <fullName evidence="1">Formylmethanofuran dehydrogenase subunit E domain-containing protein</fullName>
    </recommendedName>
</protein>
<dbReference type="AlphaFoldDB" id="V2PX03"/>
<accession>V2PX03</accession>
<dbReference type="eggNOG" id="COG2191">
    <property type="taxonomic scope" value="Bacteria"/>
</dbReference>
<dbReference type="OrthoDB" id="9804309at2"/>
<proteinExistence type="predicted"/>
<dbReference type="InterPro" id="IPR053194">
    <property type="entry name" value="tRNA_methyltr_O"/>
</dbReference>
<reference evidence="2" key="3">
    <citation type="submission" date="2022-06" db="EMBL/GenBank/DDBJ databases">
        <title>Resources to Facilitate Use of the Altered Schaedler Flora (ASF) Mouse Model to Study Microbiome Function.</title>
        <authorList>
            <person name="Proctor A."/>
            <person name="Parvinroo S."/>
            <person name="Richie T."/>
            <person name="Jia X."/>
            <person name="Lee S.T.M."/>
            <person name="Karp P.D."/>
            <person name="Paley S."/>
            <person name="Kostic A.D."/>
            <person name="Pierre J.F."/>
            <person name="Wannemuehler M.J."/>
            <person name="Phillips G.J."/>
        </authorList>
    </citation>
    <scope>NUCLEOTIDE SEQUENCE</scope>
    <source>
        <strain evidence="2">ASF457</strain>
    </source>
</reference>
<evidence type="ECO:0000313" key="3">
    <source>
        <dbReference type="Proteomes" id="UP000017429"/>
    </source>
</evidence>
<dbReference type="PANTHER" id="PTHR39418">
    <property type="entry name" value="DEHYDROGENASE-RELATED"/>
    <property type="match status" value="1"/>
</dbReference>
<reference evidence="2" key="1">
    <citation type="journal article" date="2014" name="Genome Announc.">
        <title>Draft genome sequences of the altered schaedler flora, a defined bacterial community from gnotobiotic mice.</title>
        <authorList>
            <person name="Wannemuehler M.J."/>
            <person name="Overstreet A.M."/>
            <person name="Ward D.V."/>
            <person name="Phillips G.J."/>
        </authorList>
    </citation>
    <scope>NUCLEOTIDE SEQUENCE</scope>
    <source>
        <strain evidence="2">ASF457</strain>
    </source>
</reference>
<dbReference type="KEGG" id="msch:N508_000083"/>
<keyword evidence="3" id="KW-1185">Reference proteome</keyword>
<dbReference type="EMBL" id="CP097562">
    <property type="protein sequence ID" value="USF23030.1"/>
    <property type="molecule type" value="Genomic_DNA"/>
</dbReference>